<keyword evidence="2" id="KW-1185">Reference proteome</keyword>
<dbReference type="Gramene" id="KZN02472">
    <property type="protein sequence ID" value="KZN02472"/>
    <property type="gene ID" value="DCAR_011226"/>
</dbReference>
<gene>
    <name evidence="1" type="ORF">DCAR_0312693</name>
</gene>
<evidence type="ECO:0000313" key="1">
    <source>
        <dbReference type="EMBL" id="WOG93409.1"/>
    </source>
</evidence>
<dbReference type="Gene3D" id="3.20.190.20">
    <property type="match status" value="1"/>
</dbReference>
<evidence type="ECO:0000313" key="2">
    <source>
        <dbReference type="Proteomes" id="UP000077755"/>
    </source>
</evidence>
<reference evidence="1" key="1">
    <citation type="journal article" date="2016" name="Nat. Genet.">
        <title>A high-quality carrot genome assembly provides new insights into carotenoid accumulation and asterid genome evolution.</title>
        <authorList>
            <person name="Iorizzo M."/>
            <person name="Ellison S."/>
            <person name="Senalik D."/>
            <person name="Zeng P."/>
            <person name="Satapoomin P."/>
            <person name="Huang J."/>
            <person name="Bowman M."/>
            <person name="Iovene M."/>
            <person name="Sanseverino W."/>
            <person name="Cavagnaro P."/>
            <person name="Yildiz M."/>
            <person name="Macko-Podgorni A."/>
            <person name="Moranska E."/>
            <person name="Grzebelus E."/>
            <person name="Grzebelus D."/>
            <person name="Ashrafi H."/>
            <person name="Zheng Z."/>
            <person name="Cheng S."/>
            <person name="Spooner D."/>
            <person name="Van Deynze A."/>
            <person name="Simon P."/>
        </authorList>
    </citation>
    <scope>NUCLEOTIDE SEQUENCE</scope>
    <source>
        <tissue evidence="1">Leaf</tissue>
    </source>
</reference>
<dbReference type="EMBL" id="CP093345">
    <property type="protein sequence ID" value="WOG93409.1"/>
    <property type="molecule type" value="Genomic_DNA"/>
</dbReference>
<accession>A0A166B7U7</accession>
<reference evidence="1" key="2">
    <citation type="submission" date="2022-03" db="EMBL/GenBank/DDBJ databases">
        <title>Draft title - Genomic analysis of global carrot germplasm unveils the trajectory of domestication and the origin of high carotenoid orange carrot.</title>
        <authorList>
            <person name="Iorizzo M."/>
            <person name="Ellison S."/>
            <person name="Senalik D."/>
            <person name="Macko-Podgorni A."/>
            <person name="Grzebelus D."/>
            <person name="Bostan H."/>
            <person name="Rolling W."/>
            <person name="Curaba J."/>
            <person name="Simon P."/>
        </authorList>
    </citation>
    <scope>NUCLEOTIDE SEQUENCE</scope>
    <source>
        <tissue evidence="1">Leaf</tissue>
    </source>
</reference>
<sequence length="51" mass="5674">MNRLTVSYTLCSLHNCHLQIVVLHMEKAKAAIPDIFTTQCIPSAMSDDLKA</sequence>
<organism evidence="1 2">
    <name type="scientific">Daucus carota subsp. sativus</name>
    <name type="common">Carrot</name>
    <dbReference type="NCBI Taxonomy" id="79200"/>
    <lineage>
        <taxon>Eukaryota</taxon>
        <taxon>Viridiplantae</taxon>
        <taxon>Streptophyta</taxon>
        <taxon>Embryophyta</taxon>
        <taxon>Tracheophyta</taxon>
        <taxon>Spermatophyta</taxon>
        <taxon>Magnoliopsida</taxon>
        <taxon>eudicotyledons</taxon>
        <taxon>Gunneridae</taxon>
        <taxon>Pentapetalae</taxon>
        <taxon>asterids</taxon>
        <taxon>campanulids</taxon>
        <taxon>Apiales</taxon>
        <taxon>Apiaceae</taxon>
        <taxon>Apioideae</taxon>
        <taxon>Scandiceae</taxon>
        <taxon>Daucinae</taxon>
        <taxon>Daucus</taxon>
        <taxon>Daucus sect. Daucus</taxon>
    </lineage>
</organism>
<dbReference type="Proteomes" id="UP000077755">
    <property type="component" value="Chromosome 3"/>
</dbReference>
<name>A0A166B7U7_DAUCS</name>
<protein>
    <submittedName>
        <fullName evidence="1">Uncharacterized protein</fullName>
    </submittedName>
</protein>
<dbReference type="InterPro" id="IPR046449">
    <property type="entry name" value="DEGP_PDZ_sf"/>
</dbReference>
<proteinExistence type="predicted"/>
<dbReference type="AlphaFoldDB" id="A0A166B7U7"/>